<proteinExistence type="inferred from homology"/>
<dbReference type="Proteomes" id="UP000572817">
    <property type="component" value="Unassembled WGS sequence"/>
</dbReference>
<feature type="region of interest" description="Disordered" evidence="2">
    <location>
        <begin position="692"/>
        <end position="712"/>
    </location>
</feature>
<evidence type="ECO:0000256" key="1">
    <source>
        <dbReference type="ARBA" id="ARBA00005724"/>
    </source>
</evidence>
<feature type="region of interest" description="Disordered" evidence="2">
    <location>
        <begin position="853"/>
        <end position="884"/>
    </location>
</feature>
<feature type="compositionally biased region" description="Basic and acidic residues" evidence="2">
    <location>
        <begin position="871"/>
        <end position="884"/>
    </location>
</feature>
<dbReference type="PANTHER" id="PTHR20959:SF1">
    <property type="entry name" value="TRANSPORT AND GOLGI ORGANIZATION PROTEIN 6 HOMOLOG"/>
    <property type="match status" value="1"/>
</dbReference>
<organism evidence="5 6">
    <name type="scientific">Botryosphaeria dothidea</name>
    <dbReference type="NCBI Taxonomy" id="55169"/>
    <lineage>
        <taxon>Eukaryota</taxon>
        <taxon>Fungi</taxon>
        <taxon>Dikarya</taxon>
        <taxon>Ascomycota</taxon>
        <taxon>Pezizomycotina</taxon>
        <taxon>Dothideomycetes</taxon>
        <taxon>Dothideomycetes incertae sedis</taxon>
        <taxon>Botryosphaeriales</taxon>
        <taxon>Botryosphaeriaceae</taxon>
        <taxon>Botryosphaeria</taxon>
    </lineage>
</organism>
<dbReference type="InterPro" id="IPR019451">
    <property type="entry name" value="Rtp1_C1"/>
</dbReference>
<dbReference type="GO" id="GO:0009306">
    <property type="term" value="P:protein secretion"/>
    <property type="evidence" value="ECO:0007669"/>
    <property type="project" value="TreeGrafter"/>
</dbReference>
<dbReference type="Pfam" id="PF10363">
    <property type="entry name" value="RTP1_C1"/>
    <property type="match status" value="1"/>
</dbReference>
<dbReference type="PANTHER" id="PTHR20959">
    <property type="entry name" value="TRANSPORT AND GOLGI ORGANIZATION PROTEIN 6 FAMILY MEMBER"/>
    <property type="match status" value="1"/>
</dbReference>
<dbReference type="InterPro" id="IPR039600">
    <property type="entry name" value="TANGO6/Rtp1"/>
</dbReference>
<dbReference type="SUPFAM" id="SSF48371">
    <property type="entry name" value="ARM repeat"/>
    <property type="match status" value="1"/>
</dbReference>
<dbReference type="InterPro" id="IPR019414">
    <property type="entry name" value="Rtp1_C2"/>
</dbReference>
<evidence type="ECO:0000313" key="6">
    <source>
        <dbReference type="Proteomes" id="UP000572817"/>
    </source>
</evidence>
<evidence type="ECO:0000313" key="5">
    <source>
        <dbReference type="EMBL" id="KAF4306674.1"/>
    </source>
</evidence>
<evidence type="ECO:0000259" key="4">
    <source>
        <dbReference type="Pfam" id="PF10363"/>
    </source>
</evidence>
<comment type="caution">
    <text evidence="5">The sequence shown here is derived from an EMBL/GenBank/DDBJ whole genome shotgun (WGS) entry which is preliminary data.</text>
</comment>
<reference evidence="5" key="1">
    <citation type="submission" date="2020-04" db="EMBL/GenBank/DDBJ databases">
        <title>Genome Assembly and Annotation of Botryosphaeria dothidea sdau 11-99, a Latent Pathogen of Apple Fruit Ring Rot in China.</title>
        <authorList>
            <person name="Yu C."/>
            <person name="Diao Y."/>
            <person name="Lu Q."/>
            <person name="Zhao J."/>
            <person name="Cui S."/>
            <person name="Peng C."/>
            <person name="He B."/>
            <person name="Liu H."/>
        </authorList>
    </citation>
    <scope>NUCLEOTIDE SEQUENCE [LARGE SCALE GENOMIC DNA]</scope>
    <source>
        <strain evidence="5">Sdau11-99</strain>
    </source>
</reference>
<feature type="compositionally biased region" description="Low complexity" evidence="2">
    <location>
        <begin position="696"/>
        <end position="711"/>
    </location>
</feature>
<comment type="similarity">
    <text evidence="1">Belongs to the Tango6 family.</text>
</comment>
<dbReference type="EMBL" id="WWBZ02000033">
    <property type="protein sequence ID" value="KAF4306674.1"/>
    <property type="molecule type" value="Genomic_DNA"/>
</dbReference>
<evidence type="ECO:0000256" key="2">
    <source>
        <dbReference type="SAM" id="MobiDB-lite"/>
    </source>
</evidence>
<keyword evidence="6" id="KW-1185">Reference proteome</keyword>
<evidence type="ECO:0000259" key="3">
    <source>
        <dbReference type="Pfam" id="PF10304"/>
    </source>
</evidence>
<dbReference type="Gene3D" id="1.25.10.10">
    <property type="entry name" value="Leucine-rich Repeat Variant"/>
    <property type="match status" value="1"/>
</dbReference>
<protein>
    <submittedName>
        <fullName evidence="5">Armadillo-like helical</fullName>
    </submittedName>
</protein>
<dbReference type="AlphaFoldDB" id="A0A8H4IT88"/>
<feature type="domain" description="RNA polymerase II assembly factor Rtp1 C-terminal" evidence="4">
    <location>
        <begin position="719"/>
        <end position="828"/>
    </location>
</feature>
<name>A0A8H4IT88_9PEZI</name>
<feature type="domain" description="RNA polymerase II assembly factor Rtp1 C-terminal" evidence="3">
    <location>
        <begin position="1014"/>
        <end position="1046"/>
    </location>
</feature>
<dbReference type="InterPro" id="IPR011989">
    <property type="entry name" value="ARM-like"/>
</dbReference>
<dbReference type="InterPro" id="IPR016024">
    <property type="entry name" value="ARM-type_fold"/>
</dbReference>
<dbReference type="Pfam" id="PF10304">
    <property type="entry name" value="RTP1_C2"/>
    <property type="match status" value="1"/>
</dbReference>
<accession>A0A8H4IT88</accession>
<sequence>MSALREELDAARKFLAPAWERGNNDVVVRLSNNTDSSSHTDPYKEVLLTALTRLRRIHEADIAHQKNTPNNAEGEYDEDSRKTLYGLLDLIDIRGILPSLSPGVAIKHHPRSIIPGLNESLSAPKDLRLLCEIIGGLGEIYEDPSAGLAPLVRERILIDAITGAGELAFTPGLDDETHSTNEKIFADLVNKTPTSSALPLLTYLLQPTTPPWLKSQLSKQLSLIPLRPGGVRHTIEFIASSYPQSQQSSDSLDRTKGPSLPLDALTRASKLLSSVPSSMGPDSYFTALAPQLLSMLDGTEGPELSKAAALIIGHGILGKRVFGAPGTIGWRLFAEPLFASINPPADQKVKKEDPKSLSYPLVPEPDVKLALKRLVTLITSHPSPGLTKRLLVRLMLPLWSLLDYAKSHPVDRFWKEAAWKLLETFFRLGAGAEQLELLAVNLLWDGPPAWTFGPGSEGGVEIRHRARTMLDDSLNVIEQMGKVEQRMTTYQDILSSKDIEDQDIGDLFLRLSRRWLVPHSVAAGTVRKLDASPEEDPLQSLIIAKLVMAMLEKFKDKLSADPDSMIELVKQLLDEWTESDKAKKKRAEDLQKATYAGLSNIVQQQPLKSKAHQDSAAPAEVDSGEVLPVALSLLNTLISAPNFRPTSQTSTTLSSILPILECLRNPDPGSDLPPSVSMTASNLTSHIRTTLNIDHPSTSSKTPITPSLSTTSEDKTLLTTALNDLTSPTPPIRASALSAIATLASTNSPAIDLSQLTLLLLRTSLSDLDEYVQLHALKTLAALVARDPRLVAGKLLVDAFVDATQEGGLETRLRVGEVLGRAVGDMQEALRGGGRPDGARTVVRKIAAAAASVSSRRGSREKDRKARQRAGRLEERRRRDAERAWGGEVPVNPALLGEEEESERDKKDAATLSAIVTGWGDTGLEEDVRLRALALSVFMTVVEDPETLACVEKETLEAGVDVAVSSLALEIDETHAILRRAAVLVVYGLVKALDKVHEEGGQMAEGAGLAPSKWEEVERVVGWVSDQDEDSIVKGHAAEVLKGLETWRVKKALGVKGDGSFAGHITDDLGLSGLRGLSVNVDPDDGATHNGRKVVIEEVE</sequence>
<gene>
    <name evidence="5" type="ORF">GTA08_BOTSDO05328</name>
</gene>
<dbReference type="OrthoDB" id="39591at2759"/>